<dbReference type="OrthoDB" id="7190693at2"/>
<gene>
    <name evidence="1" type="ORF">C1707_01500</name>
    <name evidence="2" type="ORF">CFHF_10115</name>
</gene>
<dbReference type="RefSeq" id="WP_101712889.1">
    <property type="nucleotide sequence ID" value="NZ_CP026100.1"/>
</dbReference>
<sequence>MSGGDLSAFQNLTDAKVAAYLDRRSAELGLPVPESCRAGVAENLALLRDQTALFCGELAGQSEADAPAEAFEP</sequence>
<evidence type="ECO:0000313" key="3">
    <source>
        <dbReference type="Proteomes" id="UP000234483"/>
    </source>
</evidence>
<dbReference type="Proteomes" id="UP000234483">
    <property type="component" value="Unassembled WGS sequence"/>
</dbReference>
<accession>A0A2N5CUU2</accession>
<name>A0A2N5CUU2_9CAUL</name>
<proteinExistence type="predicted"/>
<evidence type="ECO:0000313" key="4">
    <source>
        <dbReference type="Proteomes" id="UP000281192"/>
    </source>
</evidence>
<keyword evidence="4" id="KW-1185">Reference proteome</keyword>
<dbReference type="KEGG" id="cfh:C1707_01500"/>
<evidence type="ECO:0000313" key="2">
    <source>
        <dbReference type="EMBL" id="PLR17300.1"/>
    </source>
</evidence>
<dbReference type="EMBL" id="CP026100">
    <property type="protein sequence ID" value="AYV45032.1"/>
    <property type="molecule type" value="Genomic_DNA"/>
</dbReference>
<dbReference type="Proteomes" id="UP000281192">
    <property type="component" value="Chromosome"/>
</dbReference>
<organism evidence="2 3">
    <name type="scientific">Caulobacter flavus</name>
    <dbReference type="NCBI Taxonomy" id="1679497"/>
    <lineage>
        <taxon>Bacteria</taxon>
        <taxon>Pseudomonadati</taxon>
        <taxon>Pseudomonadota</taxon>
        <taxon>Alphaproteobacteria</taxon>
        <taxon>Caulobacterales</taxon>
        <taxon>Caulobacteraceae</taxon>
        <taxon>Caulobacter</taxon>
    </lineage>
</organism>
<protein>
    <submittedName>
        <fullName evidence="2">DUF4089 domain-containing protein</fullName>
    </submittedName>
</protein>
<evidence type="ECO:0000313" key="1">
    <source>
        <dbReference type="EMBL" id="AYV45032.1"/>
    </source>
</evidence>
<dbReference type="AlphaFoldDB" id="A0A2N5CUU2"/>
<reference evidence="2 3" key="1">
    <citation type="submission" date="2017-12" db="EMBL/GenBank/DDBJ databases">
        <title>The genome sequence of Caulobacter flavus CGMCC1 15093.</title>
        <authorList>
            <person name="Gao J."/>
            <person name="Mao X."/>
            <person name="Sun J."/>
        </authorList>
    </citation>
    <scope>NUCLEOTIDE SEQUENCE [LARGE SCALE GENOMIC DNA]</scope>
    <source>
        <strain evidence="2 3">CGMCC1 15093</strain>
    </source>
</reference>
<dbReference type="EMBL" id="PJRQ01000018">
    <property type="protein sequence ID" value="PLR17300.1"/>
    <property type="molecule type" value="Genomic_DNA"/>
</dbReference>
<reference evidence="1 4" key="2">
    <citation type="submission" date="2018-01" db="EMBL/GenBank/DDBJ databases">
        <title>Complete genome sequence of Caulobacter flavus RHGG3.</title>
        <authorList>
            <person name="Yang E."/>
        </authorList>
    </citation>
    <scope>NUCLEOTIDE SEQUENCE [LARGE SCALE GENOMIC DNA]</scope>
    <source>
        <strain evidence="1 4">RHGG3</strain>
    </source>
</reference>